<dbReference type="SUPFAM" id="SSF100895">
    <property type="entry name" value="Kazal-type serine protease inhibitors"/>
    <property type="match status" value="2"/>
</dbReference>
<keyword evidence="1" id="KW-0812">Transmembrane</keyword>
<protein>
    <submittedName>
        <fullName evidence="3">Serine protease inhibitor dipetalogastin</fullName>
    </submittedName>
</protein>
<reference evidence="3" key="1">
    <citation type="journal article" date="2016" name="Gigascience">
        <title>De novo construction of an expanded transcriptome assembly for the western tarnished plant bug, Lygus hesperus.</title>
        <authorList>
            <person name="Tassone E.E."/>
            <person name="Geib S.M."/>
            <person name="Hall B."/>
            <person name="Fabrick J.A."/>
            <person name="Brent C.S."/>
            <person name="Hull J.J."/>
        </authorList>
    </citation>
    <scope>NUCLEOTIDE SEQUENCE</scope>
</reference>
<dbReference type="InterPro" id="IPR036058">
    <property type="entry name" value="Kazal_dom_sf"/>
</dbReference>
<feature type="non-terminal residue" evidence="3">
    <location>
        <position position="1"/>
    </location>
</feature>
<dbReference type="InterPro" id="IPR053265">
    <property type="entry name" value="Serpin"/>
</dbReference>
<keyword evidence="1" id="KW-0472">Membrane</keyword>
<evidence type="ECO:0000259" key="2">
    <source>
        <dbReference type="PROSITE" id="PS51465"/>
    </source>
</evidence>
<dbReference type="Pfam" id="PF00050">
    <property type="entry name" value="Kazal_1"/>
    <property type="match status" value="2"/>
</dbReference>
<dbReference type="InterPro" id="IPR002350">
    <property type="entry name" value="Kazal_dom"/>
</dbReference>
<dbReference type="CDD" id="cd00104">
    <property type="entry name" value="KAZAL_FS"/>
    <property type="match status" value="2"/>
</dbReference>
<dbReference type="PANTHER" id="PTHR21131:SF0">
    <property type="entry name" value="GEO10195P1-RELATED"/>
    <property type="match status" value="1"/>
</dbReference>
<name>A0A146LFL4_LYGHE</name>
<feature type="domain" description="Kazal-like" evidence="2">
    <location>
        <begin position="87"/>
        <end position="141"/>
    </location>
</feature>
<feature type="transmembrane region" description="Helical" evidence="1">
    <location>
        <begin position="12"/>
        <end position="31"/>
    </location>
</feature>
<feature type="domain" description="Kazal-like" evidence="2">
    <location>
        <begin position="29"/>
        <end position="79"/>
    </location>
</feature>
<evidence type="ECO:0000256" key="1">
    <source>
        <dbReference type="SAM" id="Phobius"/>
    </source>
</evidence>
<gene>
    <name evidence="3" type="primary">DPGN_3</name>
    <name evidence="3" type="ORF">g.34669</name>
</gene>
<proteinExistence type="predicted"/>
<dbReference type="EMBL" id="GDHC01012823">
    <property type="protein sequence ID" value="JAQ05806.1"/>
    <property type="molecule type" value="Transcribed_RNA"/>
</dbReference>
<dbReference type="PANTHER" id="PTHR21131">
    <property type="entry name" value="SERINE-TYPE ENDOPEPTIDASE INHIBITOR"/>
    <property type="match status" value="1"/>
</dbReference>
<dbReference type="AlphaFoldDB" id="A0A146LFL4"/>
<dbReference type="PROSITE" id="PS51465">
    <property type="entry name" value="KAZAL_2"/>
    <property type="match status" value="2"/>
</dbReference>
<keyword evidence="1" id="KW-1133">Transmembrane helix</keyword>
<sequence>PDFSADNPSEGKMAQVVVLVLMTLVGVTISAPRQCICPMIFNPVCASNGEVFSNLCLLRCHNAESNENLEVVSAGQCRQHMPPVLKMYREVVESVKGCTCSHEFTPVCGTDLRTYFNSCVFNCAAKKDNSLGLLYPRRCHILP</sequence>
<accession>A0A146LFL4</accession>
<dbReference type="PROSITE" id="PS00282">
    <property type="entry name" value="KAZAL_1"/>
    <property type="match status" value="1"/>
</dbReference>
<organism evidence="3">
    <name type="scientific">Lygus hesperus</name>
    <name type="common">Western plant bug</name>
    <dbReference type="NCBI Taxonomy" id="30085"/>
    <lineage>
        <taxon>Eukaryota</taxon>
        <taxon>Metazoa</taxon>
        <taxon>Ecdysozoa</taxon>
        <taxon>Arthropoda</taxon>
        <taxon>Hexapoda</taxon>
        <taxon>Insecta</taxon>
        <taxon>Pterygota</taxon>
        <taxon>Neoptera</taxon>
        <taxon>Paraneoptera</taxon>
        <taxon>Hemiptera</taxon>
        <taxon>Heteroptera</taxon>
        <taxon>Panheteroptera</taxon>
        <taxon>Cimicomorpha</taxon>
        <taxon>Miridae</taxon>
        <taxon>Mirini</taxon>
        <taxon>Lygus</taxon>
    </lineage>
</organism>
<evidence type="ECO:0000313" key="3">
    <source>
        <dbReference type="EMBL" id="JAQ05806.1"/>
    </source>
</evidence>
<dbReference type="SMART" id="SM00280">
    <property type="entry name" value="KAZAL"/>
    <property type="match status" value="2"/>
</dbReference>
<dbReference type="Gene3D" id="3.30.60.30">
    <property type="match status" value="2"/>
</dbReference>